<evidence type="ECO:0000256" key="11">
    <source>
        <dbReference type="PROSITE-ProRule" id="PRU00812"/>
    </source>
</evidence>
<reference evidence="16 17" key="2">
    <citation type="submission" date="2016-08" db="EMBL/GenBank/DDBJ databases">
        <title>Pervasive Adenine N6-methylation of Active Genes in Fungi.</title>
        <authorList>
            <consortium name="DOE Joint Genome Institute"/>
            <person name="Mondo S.J."/>
            <person name="Dannebaum R.O."/>
            <person name="Kuo R.C."/>
            <person name="Labutti K."/>
            <person name="Haridas S."/>
            <person name="Kuo A."/>
            <person name="Salamov A."/>
            <person name="Ahrendt S.R."/>
            <person name="Lipzen A."/>
            <person name="Sullivan W."/>
            <person name="Andreopoulos W.B."/>
            <person name="Clum A."/>
            <person name="Lindquist E."/>
            <person name="Daum C."/>
            <person name="Ramamoorthy G.K."/>
            <person name="Gryganskyi A."/>
            <person name="Culley D."/>
            <person name="Magnuson J.K."/>
            <person name="James T.Y."/>
            <person name="O'Malley M.A."/>
            <person name="Stajich J.E."/>
            <person name="Spatafora J.W."/>
            <person name="Visel A."/>
            <person name="Grigoriev I.V."/>
        </authorList>
    </citation>
    <scope>NUCLEOTIDE SEQUENCE [LARGE SCALE GENOMIC DNA]</scope>
    <source>
        <strain evidence="16 17">S4</strain>
    </source>
</reference>
<comment type="function">
    <text evidence="12">Putative RNA polymerase II subunit B1 C-terminal domain (CTD) phosphatase involved in RNA polymerase II transcription regulation.</text>
</comment>
<keyword evidence="4 12" id="KW-0863">Zinc-finger</keyword>
<comment type="catalytic activity">
    <reaction evidence="9 12">
        <text>O-phospho-L-seryl-[protein] + H2O = L-seryl-[protein] + phosphate</text>
        <dbReference type="Rhea" id="RHEA:20629"/>
        <dbReference type="Rhea" id="RHEA-COMP:9863"/>
        <dbReference type="Rhea" id="RHEA-COMP:11604"/>
        <dbReference type="ChEBI" id="CHEBI:15377"/>
        <dbReference type="ChEBI" id="CHEBI:29999"/>
        <dbReference type="ChEBI" id="CHEBI:43474"/>
        <dbReference type="ChEBI" id="CHEBI:83421"/>
        <dbReference type="EC" id="3.1.3.16"/>
    </reaction>
</comment>
<feature type="domain" description="RTR1-type" evidence="15">
    <location>
        <begin position="67"/>
        <end position="149"/>
    </location>
</feature>
<feature type="region of interest" description="Disordered" evidence="14">
    <location>
        <begin position="266"/>
        <end position="286"/>
    </location>
</feature>
<dbReference type="InterPro" id="IPR039693">
    <property type="entry name" value="Rtr1/RPAP2"/>
</dbReference>
<feature type="region of interest" description="Disordered" evidence="14">
    <location>
        <begin position="525"/>
        <end position="559"/>
    </location>
</feature>
<evidence type="ECO:0000256" key="1">
    <source>
        <dbReference type="ARBA" id="ARBA00004123"/>
    </source>
</evidence>
<evidence type="ECO:0000256" key="5">
    <source>
        <dbReference type="ARBA" id="ARBA00022801"/>
    </source>
</evidence>
<evidence type="ECO:0000256" key="6">
    <source>
        <dbReference type="ARBA" id="ARBA00022833"/>
    </source>
</evidence>
<keyword evidence="7 12" id="KW-0904">Protein phosphatase</keyword>
<evidence type="ECO:0000256" key="4">
    <source>
        <dbReference type="ARBA" id="ARBA00022771"/>
    </source>
</evidence>
<evidence type="ECO:0000256" key="10">
    <source>
        <dbReference type="ARBA" id="ARBA00048336"/>
    </source>
</evidence>
<keyword evidence="5 12" id="KW-0378">Hydrolase</keyword>
<keyword evidence="3 12" id="KW-0479">Metal-binding</keyword>
<dbReference type="GO" id="GO:0005737">
    <property type="term" value="C:cytoplasm"/>
    <property type="evidence" value="ECO:0007669"/>
    <property type="project" value="TreeGrafter"/>
</dbReference>
<dbReference type="STRING" id="1754192.A0A1Y1WQG7"/>
<evidence type="ECO:0000256" key="9">
    <source>
        <dbReference type="ARBA" id="ARBA00047761"/>
    </source>
</evidence>
<organism evidence="16 17">
    <name type="scientific">Anaeromyces robustus</name>
    <dbReference type="NCBI Taxonomy" id="1754192"/>
    <lineage>
        <taxon>Eukaryota</taxon>
        <taxon>Fungi</taxon>
        <taxon>Fungi incertae sedis</taxon>
        <taxon>Chytridiomycota</taxon>
        <taxon>Chytridiomycota incertae sedis</taxon>
        <taxon>Neocallimastigomycetes</taxon>
        <taxon>Neocallimastigales</taxon>
        <taxon>Neocallimastigaceae</taxon>
        <taxon>Anaeromyces</taxon>
    </lineage>
</organism>
<comment type="caution">
    <text evidence="16">The sequence shown here is derived from an EMBL/GenBank/DDBJ whole genome shotgun (WGS) entry which is preliminary data.</text>
</comment>
<evidence type="ECO:0000259" key="15">
    <source>
        <dbReference type="PROSITE" id="PS51479"/>
    </source>
</evidence>
<gene>
    <name evidence="16" type="ORF">BCR32DRAFT_271853</name>
</gene>
<keyword evidence="13" id="KW-0175">Coiled coil</keyword>
<comment type="subcellular location">
    <subcellularLocation>
        <location evidence="1 12">Nucleus</location>
    </subcellularLocation>
</comment>
<dbReference type="Pfam" id="PF04181">
    <property type="entry name" value="RPAP2_Rtr1"/>
    <property type="match status" value="1"/>
</dbReference>
<dbReference type="PROSITE" id="PS51479">
    <property type="entry name" value="ZF_RTR1"/>
    <property type="match status" value="1"/>
</dbReference>
<evidence type="ECO:0000313" key="16">
    <source>
        <dbReference type="EMBL" id="ORX75538.1"/>
    </source>
</evidence>
<keyword evidence="8 12" id="KW-0539">Nucleus</keyword>
<dbReference type="PANTHER" id="PTHR14732:SF0">
    <property type="entry name" value="RNA POLYMERASE II SUBUNIT B1 CTD PHOSPHATASE RPAP2-RELATED"/>
    <property type="match status" value="1"/>
</dbReference>
<evidence type="ECO:0000256" key="12">
    <source>
        <dbReference type="RuleBase" id="RU367080"/>
    </source>
</evidence>
<evidence type="ECO:0000256" key="2">
    <source>
        <dbReference type="ARBA" id="ARBA00005676"/>
    </source>
</evidence>
<dbReference type="AlphaFoldDB" id="A0A1Y1WQG7"/>
<dbReference type="GO" id="GO:0005634">
    <property type="term" value="C:nucleus"/>
    <property type="evidence" value="ECO:0007669"/>
    <property type="project" value="UniProtKB-SubCell"/>
</dbReference>
<dbReference type="GO" id="GO:0008420">
    <property type="term" value="F:RNA polymerase II CTD heptapeptide repeat phosphatase activity"/>
    <property type="evidence" value="ECO:0007669"/>
    <property type="project" value="UniProtKB-UniRule"/>
</dbReference>
<keyword evidence="17" id="KW-1185">Reference proteome</keyword>
<dbReference type="PANTHER" id="PTHR14732">
    <property type="entry name" value="RNA POLYMERASE II SUBUNIT B1 CTD PHOSPHATASE RPAP2-RELATED"/>
    <property type="match status" value="1"/>
</dbReference>
<comment type="catalytic activity">
    <reaction evidence="10 12">
        <text>O-phospho-L-threonyl-[protein] + H2O = L-threonyl-[protein] + phosphate</text>
        <dbReference type="Rhea" id="RHEA:47004"/>
        <dbReference type="Rhea" id="RHEA-COMP:11060"/>
        <dbReference type="Rhea" id="RHEA-COMP:11605"/>
        <dbReference type="ChEBI" id="CHEBI:15377"/>
        <dbReference type="ChEBI" id="CHEBI:30013"/>
        <dbReference type="ChEBI" id="CHEBI:43474"/>
        <dbReference type="ChEBI" id="CHEBI:61977"/>
        <dbReference type="EC" id="3.1.3.16"/>
    </reaction>
</comment>
<comment type="similarity">
    <text evidence="2 11 12">Belongs to the RPAP2 family.</text>
</comment>
<accession>A0A1Y1WQG7</accession>
<keyword evidence="6 12" id="KW-0862">Zinc</keyword>
<proteinExistence type="inferred from homology"/>
<evidence type="ECO:0000256" key="7">
    <source>
        <dbReference type="ARBA" id="ARBA00022912"/>
    </source>
</evidence>
<dbReference type="OrthoDB" id="2590500at2759"/>
<evidence type="ECO:0000313" key="17">
    <source>
        <dbReference type="Proteomes" id="UP000193944"/>
    </source>
</evidence>
<evidence type="ECO:0000256" key="8">
    <source>
        <dbReference type="ARBA" id="ARBA00023242"/>
    </source>
</evidence>
<feature type="compositionally biased region" description="Basic and acidic residues" evidence="14">
    <location>
        <begin position="528"/>
        <end position="559"/>
    </location>
</feature>
<dbReference type="InterPro" id="IPR007308">
    <property type="entry name" value="Rtr1/RPAP2_dom"/>
</dbReference>
<dbReference type="GO" id="GO:0008270">
    <property type="term" value="F:zinc ion binding"/>
    <property type="evidence" value="ECO:0007669"/>
    <property type="project" value="UniProtKB-KW"/>
</dbReference>
<evidence type="ECO:0000256" key="3">
    <source>
        <dbReference type="ARBA" id="ARBA00022723"/>
    </source>
</evidence>
<reference evidence="16 17" key="1">
    <citation type="submission" date="2016-08" db="EMBL/GenBank/DDBJ databases">
        <title>A Parts List for Fungal Cellulosomes Revealed by Comparative Genomics.</title>
        <authorList>
            <consortium name="DOE Joint Genome Institute"/>
            <person name="Haitjema C.H."/>
            <person name="Gilmore S.P."/>
            <person name="Henske J.K."/>
            <person name="Solomon K.V."/>
            <person name="De Groot R."/>
            <person name="Kuo A."/>
            <person name="Mondo S.J."/>
            <person name="Salamov A.A."/>
            <person name="Labutti K."/>
            <person name="Zhao Z."/>
            <person name="Chiniquy J."/>
            <person name="Barry K."/>
            <person name="Brewer H.M."/>
            <person name="Purvine S.O."/>
            <person name="Wright A.T."/>
            <person name="Boxma B."/>
            <person name="Van Alen T."/>
            <person name="Hackstein J.H."/>
            <person name="Baker S.E."/>
            <person name="Grigoriev I.V."/>
            <person name="O'Malley M.A."/>
        </authorList>
    </citation>
    <scope>NUCLEOTIDE SEQUENCE [LARGE SCALE GENOMIC DNA]</scope>
    <source>
        <strain evidence="16 17">S4</strain>
    </source>
</reference>
<feature type="coiled-coil region" evidence="13">
    <location>
        <begin position="300"/>
        <end position="327"/>
    </location>
</feature>
<dbReference type="InterPro" id="IPR038534">
    <property type="entry name" value="Rtr1/RPAP2_sf"/>
</dbReference>
<dbReference type="EC" id="3.1.3.16" evidence="12"/>
<feature type="compositionally biased region" description="Low complexity" evidence="14">
    <location>
        <begin position="266"/>
        <end position="280"/>
    </location>
</feature>
<protein>
    <recommendedName>
        <fullName evidence="12">RNA polymerase II subunit B1 CTD phosphatase RPAP2 homolog</fullName>
        <ecNumber evidence="12">3.1.3.16</ecNumber>
    </recommendedName>
</protein>
<sequence>MLYNDKANLRKVPKKSSDRLKVPKHSKKTREQIEKTSLLEKAKWELKIMELQEKMFETPVTIEYLKHIAKYFQPAHYEEVVLERKSLNICGYPLCNKKTQQLKGKYRLSSSKKKIFDITELKSYCGSDCMLSSRYFASQLLDEPIYLRNFETMKDVDVIPLGVNIEEWILREHQKLNTYTERSLDTYVKNMVQTLPSLNKNLVIHEHFGNNQNDNGINNHMNIDKSSFHYDSIEGYQYKPKTNKTYKSNKPSTIILDKELINSYSNSLSKSSNNNNGNSLKKNKSKEKLVSSVILNKEEADKFNELYEQYAQKMKEEDTQKKEQKIDDINISENLTNIKIDNKTIATAEKENADITEKNNEKIIVKKLNKLNINNDINNKKHDELIINSNINNSLPTNNIINDNNSTSNYRINDDNSEAIPKLKDNDNKVKAPQRKKSTSILKKSNSISKDNLKVRFNEDPSIKIIESKDDMNKAYRETEKEKFKKNRNKKQTKNNDVFYSYDVIEKNNVKKDVIESNKFSNNNSKEVNIENENKKENEDKINKEPEKNDNDNDEEKSKEKIKSLFEMNKDLEKILKITEMTKEEAKNKKKKKLVPTLSLFGQIWTTISRMITNETKLFLNNKVTENELNEMLLVDDDIMNTRKNILISNIMKSYSSIKLEHKIMTAIEDELILLIKSFIVNESMVILSSVEYWILTVVFLKALTKKNKLLDEEISEEKWKEMIEVVDIPYYQLTEFVNLFN</sequence>
<evidence type="ECO:0000256" key="14">
    <source>
        <dbReference type="SAM" id="MobiDB-lite"/>
    </source>
</evidence>
<dbReference type="Gene3D" id="1.25.40.820">
    <property type="match status" value="1"/>
</dbReference>
<name>A0A1Y1WQG7_9FUNG</name>
<dbReference type="GO" id="GO:0043175">
    <property type="term" value="F:RNA polymerase core enzyme binding"/>
    <property type="evidence" value="ECO:0007669"/>
    <property type="project" value="UniProtKB-UniRule"/>
</dbReference>
<evidence type="ECO:0000256" key="13">
    <source>
        <dbReference type="SAM" id="Coils"/>
    </source>
</evidence>
<dbReference type="EMBL" id="MCFG01000351">
    <property type="protein sequence ID" value="ORX75538.1"/>
    <property type="molecule type" value="Genomic_DNA"/>
</dbReference>
<dbReference type="Proteomes" id="UP000193944">
    <property type="component" value="Unassembled WGS sequence"/>
</dbReference>